<accession>A0A0S7Y6B0</accession>
<dbReference type="AlphaFoldDB" id="A0A0S7Y6B0"/>
<gene>
    <name evidence="2" type="ORF">AMJ44_01720</name>
</gene>
<evidence type="ECO:0000313" key="2">
    <source>
        <dbReference type="EMBL" id="KPJ69899.1"/>
    </source>
</evidence>
<reference evidence="2 3" key="1">
    <citation type="journal article" date="2015" name="Microbiome">
        <title>Genomic resolution of linkages in carbon, nitrogen, and sulfur cycling among widespread estuary sediment bacteria.</title>
        <authorList>
            <person name="Baker B.J."/>
            <person name="Lazar C.S."/>
            <person name="Teske A.P."/>
            <person name="Dick G.J."/>
        </authorList>
    </citation>
    <scope>NUCLEOTIDE SEQUENCE [LARGE SCALE GENOMIC DNA]</scope>
    <source>
        <strain evidence="2">DG_54_3</strain>
    </source>
</reference>
<feature type="coiled-coil region" evidence="1">
    <location>
        <begin position="82"/>
        <end position="116"/>
    </location>
</feature>
<dbReference type="Pfam" id="PF17253">
    <property type="entry name" value="DUF5320"/>
    <property type="match status" value="1"/>
</dbReference>
<evidence type="ECO:0000256" key="1">
    <source>
        <dbReference type="SAM" id="Coils"/>
    </source>
</evidence>
<evidence type="ECO:0000313" key="3">
    <source>
        <dbReference type="Proteomes" id="UP000051861"/>
    </source>
</evidence>
<dbReference type="EMBL" id="LIZX01000011">
    <property type="protein sequence ID" value="KPJ69899.1"/>
    <property type="molecule type" value="Genomic_DNA"/>
</dbReference>
<comment type="caution">
    <text evidence="2">The sequence shown here is derived from an EMBL/GenBank/DDBJ whole genome shotgun (WGS) entry which is preliminary data.</text>
</comment>
<name>A0A0S7Y6B0_UNCSA</name>
<proteinExistence type="predicted"/>
<dbReference type="InterPro" id="IPR035205">
    <property type="entry name" value="DUF5320"/>
</dbReference>
<organism evidence="2 3">
    <name type="scientific">candidate division WOR-1 bacterium DG_54_3</name>
    <dbReference type="NCBI Taxonomy" id="1703775"/>
    <lineage>
        <taxon>Bacteria</taxon>
        <taxon>Bacillati</taxon>
        <taxon>Saganbacteria</taxon>
    </lineage>
</organism>
<sequence>MDIPFPTNIPMEWAIRLVTLQNDRGVQALKKSEKLKLFSGKEVKEMPFGMGPTGWFAWPHIAYWMRHAYPWYPMPYWSPFPALTKEEEESFLQDQVKMLEEELDQIKKRLEELKKEK</sequence>
<dbReference type="Proteomes" id="UP000051861">
    <property type="component" value="Unassembled WGS sequence"/>
</dbReference>
<keyword evidence="1" id="KW-0175">Coiled coil</keyword>
<protein>
    <submittedName>
        <fullName evidence="2">Uncharacterized protein</fullName>
    </submittedName>
</protein>